<dbReference type="PANTHER" id="PTHR32015:SF1">
    <property type="entry name" value="LIPASE"/>
    <property type="match status" value="1"/>
</dbReference>
<dbReference type="InterPro" id="IPR029058">
    <property type="entry name" value="AB_hydrolase_fold"/>
</dbReference>
<dbReference type="GO" id="GO:0016042">
    <property type="term" value="P:lipid catabolic process"/>
    <property type="evidence" value="ECO:0007669"/>
    <property type="project" value="InterPro"/>
</dbReference>
<feature type="chain" id="PRO_5005586021" evidence="1">
    <location>
        <begin position="30"/>
        <end position="225"/>
    </location>
</feature>
<comment type="caution">
    <text evidence="2">The sequence shown here is derived from an EMBL/GenBank/DDBJ whole genome shotgun (WGS) entry which is preliminary data.</text>
</comment>
<dbReference type="Proteomes" id="UP000037023">
    <property type="component" value="Unassembled WGS sequence"/>
</dbReference>
<dbReference type="AlphaFoldDB" id="A0A0L8LEN9"/>
<sequence length="225" mass="23865">MRRFTRALSAAAACAAAASILLPAAPAQAAVPDPVLFVHGYKGGAWNFDAMVSDFKASGWPADRLYAMSYNPFQSNETTAAQIRDQVNALRARTGAAKVDIVTHSMGGLGSRWYLKFLGGTSYVDDWVSLGGPNHGTNAAQVCDWALASCKEMATGSTFLTALNSGDETPGAVNYGTFWSTCDELINPDSSTVLSGASNTNVGCVEHAWLLVSENVSQLTRNFVR</sequence>
<proteinExistence type="predicted"/>
<protein>
    <submittedName>
        <fullName evidence="2">Lipase</fullName>
    </submittedName>
</protein>
<evidence type="ECO:0000313" key="3">
    <source>
        <dbReference type="Proteomes" id="UP000037023"/>
    </source>
</evidence>
<dbReference type="PATRIC" id="fig|1938.6.peg.256"/>
<keyword evidence="1" id="KW-0732">Signal</keyword>
<dbReference type="GO" id="GO:0016298">
    <property type="term" value="F:lipase activity"/>
    <property type="evidence" value="ECO:0007669"/>
    <property type="project" value="TreeGrafter"/>
</dbReference>
<evidence type="ECO:0000313" key="2">
    <source>
        <dbReference type="EMBL" id="KOG36579.1"/>
    </source>
</evidence>
<dbReference type="InterPro" id="IPR002918">
    <property type="entry name" value="Lipase_EstA/Esterase_EstB"/>
</dbReference>
<reference evidence="2 3" key="1">
    <citation type="submission" date="2015-06" db="EMBL/GenBank/DDBJ databases">
        <authorList>
            <person name="Hoefler B.C."/>
            <person name="Straight P.D."/>
        </authorList>
    </citation>
    <scope>NUCLEOTIDE SEQUENCE [LARGE SCALE GENOMIC DNA]</scope>
    <source>
        <strain evidence="2 3">NRRL 3427</strain>
    </source>
</reference>
<dbReference type="PANTHER" id="PTHR32015">
    <property type="entry name" value="FASTING INDUCED LIPASE"/>
    <property type="match status" value="1"/>
</dbReference>
<accession>A0A0L8LEN9</accession>
<dbReference type="OrthoDB" id="8871309at2"/>
<dbReference type="Gene3D" id="3.40.50.1820">
    <property type="entry name" value="alpha/beta hydrolase"/>
    <property type="match status" value="1"/>
</dbReference>
<dbReference type="Pfam" id="PF01674">
    <property type="entry name" value="Lipase_2"/>
    <property type="match status" value="1"/>
</dbReference>
<evidence type="ECO:0000256" key="1">
    <source>
        <dbReference type="SAM" id="SignalP"/>
    </source>
</evidence>
<organism evidence="2 3">
    <name type="scientific">Streptomyces viridochromogenes</name>
    <dbReference type="NCBI Taxonomy" id="1938"/>
    <lineage>
        <taxon>Bacteria</taxon>
        <taxon>Bacillati</taxon>
        <taxon>Actinomycetota</taxon>
        <taxon>Actinomycetes</taxon>
        <taxon>Kitasatosporales</taxon>
        <taxon>Streptomycetaceae</taxon>
        <taxon>Streptomyces</taxon>
    </lineage>
</organism>
<dbReference type="EMBL" id="LGUP01000002">
    <property type="protein sequence ID" value="KOG36579.1"/>
    <property type="molecule type" value="Genomic_DNA"/>
</dbReference>
<dbReference type="RefSeq" id="WP_033202316.1">
    <property type="nucleotide sequence ID" value="NZ_LGUP01000002.1"/>
</dbReference>
<feature type="signal peptide" evidence="1">
    <location>
        <begin position="1"/>
        <end position="29"/>
    </location>
</feature>
<dbReference type="SUPFAM" id="SSF53474">
    <property type="entry name" value="alpha/beta-Hydrolases"/>
    <property type="match status" value="1"/>
</dbReference>
<name>A0A0L8LEN9_STRVR</name>
<gene>
    <name evidence="2" type="ORF">ADK34_01210</name>
</gene>